<keyword evidence="3" id="KW-0813">Transport</keyword>
<evidence type="ECO:0000256" key="4">
    <source>
        <dbReference type="ARBA" id="ARBA00022452"/>
    </source>
</evidence>
<dbReference type="AlphaFoldDB" id="A0A6N9TLP7"/>
<feature type="coiled-coil region" evidence="8">
    <location>
        <begin position="346"/>
        <end position="398"/>
    </location>
</feature>
<dbReference type="GO" id="GO:0009279">
    <property type="term" value="C:cell outer membrane"/>
    <property type="evidence" value="ECO:0007669"/>
    <property type="project" value="UniProtKB-SubCell"/>
</dbReference>
<dbReference type="PANTHER" id="PTHR30026:SF20">
    <property type="entry name" value="OUTER MEMBRANE PROTEIN TOLC"/>
    <property type="match status" value="1"/>
</dbReference>
<feature type="signal peptide" evidence="9">
    <location>
        <begin position="1"/>
        <end position="34"/>
    </location>
</feature>
<protein>
    <submittedName>
        <fullName evidence="10">TolC family protein</fullName>
    </submittedName>
</protein>
<dbReference type="Gene3D" id="1.20.1600.10">
    <property type="entry name" value="Outer membrane efflux proteins (OEP)"/>
    <property type="match status" value="1"/>
</dbReference>
<keyword evidence="9" id="KW-0732">Signal</keyword>
<evidence type="ECO:0000256" key="7">
    <source>
        <dbReference type="ARBA" id="ARBA00023237"/>
    </source>
</evidence>
<evidence type="ECO:0000256" key="8">
    <source>
        <dbReference type="SAM" id="Coils"/>
    </source>
</evidence>
<dbReference type="EMBL" id="JAAGRR010000040">
    <property type="protein sequence ID" value="NDY42201.1"/>
    <property type="molecule type" value="Genomic_DNA"/>
</dbReference>
<dbReference type="InterPro" id="IPR003423">
    <property type="entry name" value="OMP_efflux"/>
</dbReference>
<evidence type="ECO:0000256" key="9">
    <source>
        <dbReference type="SAM" id="SignalP"/>
    </source>
</evidence>
<feature type="chain" id="PRO_5026787655" evidence="9">
    <location>
        <begin position="35"/>
        <end position="454"/>
    </location>
</feature>
<accession>A0A6N9TLP7</accession>
<name>A0A6N9TLP7_DISTH</name>
<evidence type="ECO:0000256" key="6">
    <source>
        <dbReference type="ARBA" id="ARBA00023136"/>
    </source>
</evidence>
<evidence type="ECO:0000256" key="3">
    <source>
        <dbReference type="ARBA" id="ARBA00022448"/>
    </source>
</evidence>
<dbReference type="GO" id="GO:0015562">
    <property type="term" value="F:efflux transmembrane transporter activity"/>
    <property type="evidence" value="ECO:0007669"/>
    <property type="project" value="InterPro"/>
</dbReference>
<dbReference type="RefSeq" id="WP_163298344.1">
    <property type="nucleotide sequence ID" value="NZ_JAAGRR010000040.1"/>
</dbReference>
<reference evidence="10 11" key="1">
    <citation type="submission" date="2020-02" db="EMBL/GenBank/DDBJ databases">
        <title>Comparative genomics of sulfur disproportionating microorganisms.</title>
        <authorList>
            <person name="Ward L.M."/>
            <person name="Bertran E."/>
            <person name="Johnston D.T."/>
        </authorList>
    </citation>
    <scope>NUCLEOTIDE SEQUENCE [LARGE SCALE GENOMIC DNA]</scope>
    <source>
        <strain evidence="10 11">DSM 100025</strain>
    </source>
</reference>
<sequence>MKHPLPPRRGRKPPVLALLLALLVPAGIPGPAGAAPPPGDANATLTLEAAVAKALADNAAVRRAAELERAQAEALRSARADLLPSLSASYTFTGLKDAPYVVFGGLEVPMGDRNQYRWDVTLRQPIFTGFALVTRRRIAELGLAGRRVERAQAEMEITKSVKVAYYRILLARRQVRVAEEAVEQLAAHERTASRFYDQGLIPRNDLLKARVALAEARQDAVRARRTLALAKADLNRLLRLPIDAPTRVAELEAPPLRGFDLAALQEEAVRKRPELKALRLAVRRAALGVTLARSRYWPRVSLAASYERTGQGPLTEANDYGNPYNASVLVRAEWDLFDWGKRGAEAARAEHERNALDERLAEVEDAVRMEVKQAGLDLEVARTNIRTAEAALAQARENFRLTRLRYENQLATSTDVLDAQTFLTRAETHYYAARYGYLTALAELEQAVGRPLPE</sequence>
<gene>
    <name evidence="10" type="ORF">G3N55_04990</name>
</gene>
<proteinExistence type="inferred from homology"/>
<evidence type="ECO:0000313" key="11">
    <source>
        <dbReference type="Proteomes" id="UP000469346"/>
    </source>
</evidence>
<dbReference type="Pfam" id="PF02321">
    <property type="entry name" value="OEP"/>
    <property type="match status" value="2"/>
</dbReference>
<dbReference type="GO" id="GO:0015288">
    <property type="term" value="F:porin activity"/>
    <property type="evidence" value="ECO:0007669"/>
    <property type="project" value="TreeGrafter"/>
</dbReference>
<evidence type="ECO:0000256" key="5">
    <source>
        <dbReference type="ARBA" id="ARBA00022692"/>
    </source>
</evidence>
<keyword evidence="5" id="KW-0812">Transmembrane</keyword>
<keyword evidence="7" id="KW-0998">Cell outer membrane</keyword>
<evidence type="ECO:0000256" key="1">
    <source>
        <dbReference type="ARBA" id="ARBA00004442"/>
    </source>
</evidence>
<comment type="caution">
    <text evidence="10">The sequence shown here is derived from an EMBL/GenBank/DDBJ whole genome shotgun (WGS) entry which is preliminary data.</text>
</comment>
<organism evidence="10 11">
    <name type="scientific">Dissulfurirhabdus thermomarina</name>
    <dbReference type="NCBI Taxonomy" id="1765737"/>
    <lineage>
        <taxon>Bacteria</taxon>
        <taxon>Deltaproteobacteria</taxon>
        <taxon>Dissulfurirhabdaceae</taxon>
        <taxon>Dissulfurirhabdus</taxon>
    </lineage>
</organism>
<keyword evidence="11" id="KW-1185">Reference proteome</keyword>
<dbReference type="Proteomes" id="UP000469346">
    <property type="component" value="Unassembled WGS sequence"/>
</dbReference>
<dbReference type="GO" id="GO:1990281">
    <property type="term" value="C:efflux pump complex"/>
    <property type="evidence" value="ECO:0007669"/>
    <property type="project" value="TreeGrafter"/>
</dbReference>
<dbReference type="SUPFAM" id="SSF56954">
    <property type="entry name" value="Outer membrane efflux proteins (OEP)"/>
    <property type="match status" value="1"/>
</dbReference>
<dbReference type="InterPro" id="IPR051906">
    <property type="entry name" value="TolC-like"/>
</dbReference>
<keyword evidence="8" id="KW-0175">Coiled coil</keyword>
<keyword evidence="4" id="KW-1134">Transmembrane beta strand</keyword>
<comment type="similarity">
    <text evidence="2">Belongs to the outer membrane factor (OMF) (TC 1.B.17) family.</text>
</comment>
<keyword evidence="6" id="KW-0472">Membrane</keyword>
<evidence type="ECO:0000256" key="2">
    <source>
        <dbReference type="ARBA" id="ARBA00007613"/>
    </source>
</evidence>
<comment type="subcellular location">
    <subcellularLocation>
        <location evidence="1">Cell outer membrane</location>
    </subcellularLocation>
</comment>
<dbReference type="PANTHER" id="PTHR30026">
    <property type="entry name" value="OUTER MEMBRANE PROTEIN TOLC"/>
    <property type="match status" value="1"/>
</dbReference>
<evidence type="ECO:0000313" key="10">
    <source>
        <dbReference type="EMBL" id="NDY42201.1"/>
    </source>
</evidence>